<organism evidence="1 2">
    <name type="scientific">Macroventuria anomochaeta</name>
    <dbReference type="NCBI Taxonomy" id="301207"/>
    <lineage>
        <taxon>Eukaryota</taxon>
        <taxon>Fungi</taxon>
        <taxon>Dikarya</taxon>
        <taxon>Ascomycota</taxon>
        <taxon>Pezizomycotina</taxon>
        <taxon>Dothideomycetes</taxon>
        <taxon>Pleosporomycetidae</taxon>
        <taxon>Pleosporales</taxon>
        <taxon>Pleosporineae</taxon>
        <taxon>Didymellaceae</taxon>
        <taxon>Macroventuria</taxon>
    </lineage>
</organism>
<proteinExistence type="predicted"/>
<accession>A0ACB6S920</accession>
<evidence type="ECO:0000313" key="1">
    <source>
        <dbReference type="EMBL" id="KAF2629709.1"/>
    </source>
</evidence>
<sequence>MGDIAPPPLEAASSNDELASKGSELSTTSPAGSDKTLTPPRLRSTSNVEPQLGGGSAMFSTDLGRRAPRRFQSPPYAPVLVRSDIVRDVVTAAGYWRSKYPHQYLCIFPRAGWQIGDLWDKEDVHRETEPFCKEVLRFIERDNCVRAQNYVQDWSKLHPERLPIVGGDMTELYDKSNPLSVVDKIFVNEERRQYPPIFLWHVAHIMRTTMLTVKGAKLPVKKPSVPERLDTGHKDPVAHGTAPIPATVEGTAILPVASSTTATSSTHVVNPAASMSGQQPIPAWHSDRTSPPFLSDAPPAHGRFADPIEGGGYTETVGHMMPGVPGHEVGGPNAAHSGLHVPRNRSARSASGTYNQTVPSGLYVENMPRAPSGHGPRQHANTIPMTQSPRFNQAHMTLNHPMVKIHHGIIPFAHEQARMTPGMIAGQAHAPGVMHPGMMPPHAMQNPSMTHGYSRQPSGLQSTPYAGPMGDVTNMHYSPGMPSQNIDPRHPGDRRFSQQHGNGSALYDPYEGSNPAFRTVGYSNGKKYSQNSLHNSTGRQRKTSFPGSRPYHGQYTNDRPGLLQMGGNRFFGPKPDREDDPAITQDQEYGCYIDWIGPRNETVNELFVKDLPENIQDAELEALFLGRLGVKPTSVKVKSAEHAQYAQGRKHAFVGSVTYTHWLDH</sequence>
<dbReference type="Proteomes" id="UP000799754">
    <property type="component" value="Unassembled WGS sequence"/>
</dbReference>
<evidence type="ECO:0000313" key="2">
    <source>
        <dbReference type="Proteomes" id="UP000799754"/>
    </source>
</evidence>
<keyword evidence="2" id="KW-1185">Reference proteome</keyword>
<protein>
    <submittedName>
        <fullName evidence="1">Uncharacterized protein</fullName>
    </submittedName>
</protein>
<reference evidence="1" key="1">
    <citation type="journal article" date="2020" name="Stud. Mycol.">
        <title>101 Dothideomycetes genomes: a test case for predicting lifestyles and emergence of pathogens.</title>
        <authorList>
            <person name="Haridas S."/>
            <person name="Albert R."/>
            <person name="Binder M."/>
            <person name="Bloem J."/>
            <person name="Labutti K."/>
            <person name="Salamov A."/>
            <person name="Andreopoulos B."/>
            <person name="Baker S."/>
            <person name="Barry K."/>
            <person name="Bills G."/>
            <person name="Bluhm B."/>
            <person name="Cannon C."/>
            <person name="Castanera R."/>
            <person name="Culley D."/>
            <person name="Daum C."/>
            <person name="Ezra D."/>
            <person name="Gonzalez J."/>
            <person name="Henrissat B."/>
            <person name="Kuo A."/>
            <person name="Liang C."/>
            <person name="Lipzen A."/>
            <person name="Lutzoni F."/>
            <person name="Magnuson J."/>
            <person name="Mondo S."/>
            <person name="Nolan M."/>
            <person name="Ohm R."/>
            <person name="Pangilinan J."/>
            <person name="Park H.-J."/>
            <person name="Ramirez L."/>
            <person name="Alfaro M."/>
            <person name="Sun H."/>
            <person name="Tritt A."/>
            <person name="Yoshinaga Y."/>
            <person name="Zwiers L.-H."/>
            <person name="Turgeon B."/>
            <person name="Goodwin S."/>
            <person name="Spatafora J."/>
            <person name="Crous P."/>
            <person name="Grigoriev I."/>
        </authorList>
    </citation>
    <scope>NUCLEOTIDE SEQUENCE</scope>
    <source>
        <strain evidence="1">CBS 525.71</strain>
    </source>
</reference>
<gene>
    <name evidence="1" type="ORF">BU25DRAFT_272384</name>
</gene>
<comment type="caution">
    <text evidence="1">The sequence shown here is derived from an EMBL/GenBank/DDBJ whole genome shotgun (WGS) entry which is preliminary data.</text>
</comment>
<dbReference type="EMBL" id="MU006709">
    <property type="protein sequence ID" value="KAF2629709.1"/>
    <property type="molecule type" value="Genomic_DNA"/>
</dbReference>
<name>A0ACB6S920_9PLEO</name>